<sequence length="709" mass="78508">MSELLESAGCAVDDIVAAWPSELLGVNKGAHRFRTSGTSAEGMNSESKIAAEFKRGSDVHDLQVHFNVERATSHGLAIEYRVSGWEKIHYLAIGWQQDSQYHHIKIRHARQEQTNTAQFFSHDLVLQAQGAPRPSSPLVDNVRVFIKGTPKTNGAALEVTQILLLEKRSVTSPEIRQSTRLRAAVDVAASSILRRDKSATYKDDLRAFIESTQIPLLPGVRVDWEPSARSPIGTDGNPTLRFSWNALHPLALLALEANASSDQKALQSISEIAVQWISVNMLAESPDPKYAWYDHGAAERLSSLLIVLDLTRAHTGHFAHRLIADAILQHARLLVSEAFYAANQVTRYHNHAWFQDIALLMASEAFDSREAQHWRRVALERLSDQFEKLICTDGKFSVFTENSIGYHLGVTSLVRIAASLANVGSSEFSNIADRMDLFSQAFAYPDGSTPAQGDTYRGHPSRVRGHQKARSEVHVLPKSGYAIAHGSDSEDPYSIILMNSGLNSTHKHEDNASIALWFAGVEWFTDPSFYSHAYRESIPAYLRGRWAHNAVVLDAADYNIDPADVNCTTKGSVDDGLYRFSASHTAYAGVTVRRSIEGRTDRLDLAIAERVSGPKTEPAYLLVHLGPGVTFQTSRTPNGDVLYQLRHPHSMRGLELHFPKHAPASVFGEGDSPKETSLVGFGFQECADTTSIQVPFDGRDSMRWQLRAI</sequence>
<accession>A0AAV5P914</accession>
<evidence type="ECO:0008006" key="11">
    <source>
        <dbReference type="Google" id="ProtNLM"/>
    </source>
</evidence>
<feature type="domain" description="Heparin-sulfate lyase N-terminal" evidence="6">
    <location>
        <begin position="259"/>
        <end position="463"/>
    </location>
</feature>
<dbReference type="Pfam" id="PF07940">
    <property type="entry name" value="Hepar_II_III_C"/>
    <property type="match status" value="1"/>
</dbReference>
<dbReference type="EMBL" id="BSTG01000003">
    <property type="protein sequence ID" value="GLY57832.1"/>
    <property type="molecule type" value="Genomic_DNA"/>
</dbReference>
<evidence type="ECO:0000313" key="8">
    <source>
        <dbReference type="EMBL" id="QDP76625.1"/>
    </source>
</evidence>
<evidence type="ECO:0000313" key="9">
    <source>
        <dbReference type="Proteomes" id="UP000319068"/>
    </source>
</evidence>
<evidence type="ECO:0000256" key="2">
    <source>
        <dbReference type="ARBA" id="ARBA00022729"/>
    </source>
</evidence>
<gene>
    <name evidence="7" type="ORF">Ccel01_24340</name>
    <name evidence="8" type="ORF">FOG94_17330</name>
</gene>
<dbReference type="InterPro" id="IPR008929">
    <property type="entry name" value="Chondroitin_lyas"/>
</dbReference>
<keyword evidence="9" id="KW-1185">Reference proteome</keyword>
<organism evidence="7 10">
    <name type="scientific">Cellulosimicrobium cellulans</name>
    <name type="common">Arthrobacter luteus</name>
    <dbReference type="NCBI Taxonomy" id="1710"/>
    <lineage>
        <taxon>Bacteria</taxon>
        <taxon>Bacillati</taxon>
        <taxon>Actinomycetota</taxon>
        <taxon>Actinomycetes</taxon>
        <taxon>Micrococcales</taxon>
        <taxon>Promicromonosporaceae</taxon>
        <taxon>Cellulosimicrobium</taxon>
    </lineage>
</organism>
<evidence type="ECO:0000259" key="6">
    <source>
        <dbReference type="Pfam" id="PF16889"/>
    </source>
</evidence>
<dbReference type="PANTHER" id="PTHR39210:SF1">
    <property type="entry name" value="HEPARIN-SULFATE LYASE"/>
    <property type="match status" value="1"/>
</dbReference>
<name>A0AAV5P914_CELCE</name>
<dbReference type="Gene3D" id="2.70.98.70">
    <property type="match status" value="1"/>
</dbReference>
<evidence type="ECO:0000259" key="5">
    <source>
        <dbReference type="Pfam" id="PF07940"/>
    </source>
</evidence>
<reference evidence="7" key="2">
    <citation type="submission" date="2023-03" db="EMBL/GenBank/DDBJ databases">
        <title>Cellulosimicrobium cellulans NBRC 103059.</title>
        <authorList>
            <person name="Ichikawa N."/>
            <person name="Sato H."/>
            <person name="Tonouchi N."/>
        </authorList>
    </citation>
    <scope>NUCLEOTIDE SEQUENCE</scope>
    <source>
        <strain evidence="7">NBRC 103059</strain>
    </source>
</reference>
<dbReference type="PANTHER" id="PTHR39210">
    <property type="entry name" value="HEPARIN-SULFATE LYASE"/>
    <property type="match status" value="1"/>
</dbReference>
<dbReference type="GO" id="GO:0042597">
    <property type="term" value="C:periplasmic space"/>
    <property type="evidence" value="ECO:0007669"/>
    <property type="project" value="UniProtKB-SubCell"/>
</dbReference>
<evidence type="ECO:0000256" key="1">
    <source>
        <dbReference type="ARBA" id="ARBA00004418"/>
    </source>
</evidence>
<dbReference type="Proteomes" id="UP001165168">
    <property type="component" value="Unassembled WGS sequence"/>
</dbReference>
<dbReference type="Pfam" id="PF16889">
    <property type="entry name" value="Hepar_II_III_N"/>
    <property type="match status" value="1"/>
</dbReference>
<dbReference type="Gene3D" id="1.50.10.100">
    <property type="entry name" value="Chondroitin AC/alginate lyase"/>
    <property type="match status" value="1"/>
</dbReference>
<dbReference type="InterPro" id="IPR031680">
    <property type="entry name" value="Hepar_II_III_N"/>
</dbReference>
<dbReference type="Proteomes" id="UP000319068">
    <property type="component" value="Chromosome"/>
</dbReference>
<feature type="domain" description="Heparinase II/III-like C-terminal" evidence="5">
    <location>
        <begin position="471"/>
        <end position="638"/>
    </location>
</feature>
<evidence type="ECO:0000313" key="7">
    <source>
        <dbReference type="EMBL" id="GLY57832.1"/>
    </source>
</evidence>
<reference evidence="8 9" key="1">
    <citation type="submission" date="2019-07" db="EMBL/GenBank/DDBJ databases">
        <title>Complete Genome Sequence and Methylome Analysis of Arthrobacter luteus NEB113.</title>
        <authorList>
            <person name="Fomenkov A."/>
            <person name="Anton B.P."/>
            <person name="Vincze T."/>
            <person name="Roberts R.J."/>
        </authorList>
    </citation>
    <scope>NUCLEOTIDE SEQUENCE [LARGE SCALE GENOMIC DNA]</scope>
    <source>
        <strain evidence="8 9">NEB113</strain>
    </source>
</reference>
<dbReference type="SUPFAM" id="SSF48230">
    <property type="entry name" value="Chondroitin AC/alginate lyase"/>
    <property type="match status" value="1"/>
</dbReference>
<dbReference type="RefSeq" id="WP_137281491.1">
    <property type="nucleotide sequence ID" value="NZ_BSTG01000003.1"/>
</dbReference>
<proteinExistence type="predicted"/>
<comment type="subcellular location">
    <subcellularLocation>
        <location evidence="1">Periplasm</location>
    </subcellularLocation>
</comment>
<evidence type="ECO:0000256" key="3">
    <source>
        <dbReference type="ARBA" id="ARBA00022764"/>
    </source>
</evidence>
<protein>
    <recommendedName>
        <fullName evidence="11">Heparin-sulfate lyase N-terminal domain-containing protein</fullName>
    </recommendedName>
</protein>
<evidence type="ECO:0000313" key="10">
    <source>
        <dbReference type="Proteomes" id="UP001165168"/>
    </source>
</evidence>
<keyword evidence="4" id="KW-0456">Lyase</keyword>
<dbReference type="InterPro" id="IPR012480">
    <property type="entry name" value="Hepar_II_III_C"/>
</dbReference>
<keyword evidence="3" id="KW-0574">Periplasm</keyword>
<dbReference type="GO" id="GO:0016829">
    <property type="term" value="F:lyase activity"/>
    <property type="evidence" value="ECO:0007669"/>
    <property type="project" value="UniProtKB-KW"/>
</dbReference>
<keyword evidence="2" id="KW-0732">Signal</keyword>
<dbReference type="AlphaFoldDB" id="A0AAV5P914"/>
<dbReference type="EMBL" id="CP041694">
    <property type="protein sequence ID" value="QDP76625.1"/>
    <property type="molecule type" value="Genomic_DNA"/>
</dbReference>
<evidence type="ECO:0000256" key="4">
    <source>
        <dbReference type="ARBA" id="ARBA00023239"/>
    </source>
</evidence>